<dbReference type="Pfam" id="PF00126">
    <property type="entry name" value="HTH_1"/>
    <property type="match status" value="1"/>
</dbReference>
<dbReference type="Gene3D" id="3.40.190.290">
    <property type="match status" value="1"/>
</dbReference>
<keyword evidence="7" id="KW-1185">Reference proteome</keyword>
<dbReference type="Gene3D" id="1.10.10.10">
    <property type="entry name" value="Winged helix-like DNA-binding domain superfamily/Winged helix DNA-binding domain"/>
    <property type="match status" value="1"/>
</dbReference>
<comment type="caution">
    <text evidence="6">The sequence shown here is derived from an EMBL/GenBank/DDBJ whole genome shotgun (WGS) entry which is preliminary data.</text>
</comment>
<dbReference type="GO" id="GO:0043565">
    <property type="term" value="F:sequence-specific DNA binding"/>
    <property type="evidence" value="ECO:0007669"/>
    <property type="project" value="TreeGrafter"/>
</dbReference>
<evidence type="ECO:0000313" key="6">
    <source>
        <dbReference type="EMBL" id="GBF57616.1"/>
    </source>
</evidence>
<dbReference type="InterPro" id="IPR005119">
    <property type="entry name" value="LysR_subst-bd"/>
</dbReference>
<gene>
    <name evidence="6" type="primary">dmlR</name>
    <name evidence="6" type="ORF">PbB2_01284</name>
</gene>
<dbReference type="InterPro" id="IPR036390">
    <property type="entry name" value="WH_DNA-bd_sf"/>
</dbReference>
<keyword evidence="2" id="KW-0805">Transcription regulation</keyword>
<keyword evidence="4" id="KW-0804">Transcription</keyword>
<dbReference type="SUPFAM" id="SSF53850">
    <property type="entry name" value="Periplasmic binding protein-like II"/>
    <property type="match status" value="1"/>
</dbReference>
<dbReference type="Proteomes" id="UP000245086">
    <property type="component" value="Unassembled WGS sequence"/>
</dbReference>
<dbReference type="PROSITE" id="PS50931">
    <property type="entry name" value="HTH_LYSR"/>
    <property type="match status" value="1"/>
</dbReference>
<dbReference type="EMBL" id="BFBR01000003">
    <property type="protein sequence ID" value="GBF57616.1"/>
    <property type="molecule type" value="Genomic_DNA"/>
</dbReference>
<dbReference type="Pfam" id="PF03466">
    <property type="entry name" value="LysR_substrate"/>
    <property type="match status" value="1"/>
</dbReference>
<keyword evidence="3" id="KW-0238">DNA-binding</keyword>
<dbReference type="OrthoDB" id="9812435at2"/>
<dbReference type="InterPro" id="IPR058163">
    <property type="entry name" value="LysR-type_TF_proteobact-type"/>
</dbReference>
<evidence type="ECO:0000256" key="1">
    <source>
        <dbReference type="ARBA" id="ARBA00009437"/>
    </source>
</evidence>
<dbReference type="InterPro" id="IPR000847">
    <property type="entry name" value="LysR_HTH_N"/>
</dbReference>
<dbReference type="RefSeq" id="WP_108984490.1">
    <property type="nucleotide sequence ID" value="NZ_BFBR01000003.1"/>
</dbReference>
<dbReference type="SUPFAM" id="SSF46785">
    <property type="entry name" value="Winged helix' DNA-binding domain"/>
    <property type="match status" value="1"/>
</dbReference>
<dbReference type="FunFam" id="1.10.10.10:FF:000001">
    <property type="entry name" value="LysR family transcriptional regulator"/>
    <property type="match status" value="1"/>
</dbReference>
<comment type="similarity">
    <text evidence="1">Belongs to the LysR transcriptional regulatory family.</text>
</comment>
<proteinExistence type="inferred from homology"/>
<sequence length="303" mass="34134">MIVNLDLLRTFAKVAERASVTAAARDLALSKATVSKQINELEQSLGVNLFARTTRLFTLTEAGQSAYLRAQRIMEEAEALADEARESRSVPRGNLKIAAPQAFSRRWLADLLPEFIRAYPEISLELCIDERTVDMVADNFDLAIRIGTMPDSSLLARKLAPVRLMTVAAPAYWEARGRPRRPEDLAMHCCFRYTNTPNHSQWRYLAEDGRELRVRVQGPITINGSEIEMPTLRAGLGVAYLPDFLVNDDIRAGRLEAVLQDWRSPELTLHLLSPPGRGKPKRLEVFSDFLVKKFGGRTPPWHL</sequence>
<dbReference type="CDD" id="cd08422">
    <property type="entry name" value="PBP2_CrgA_like"/>
    <property type="match status" value="1"/>
</dbReference>
<dbReference type="PRINTS" id="PR00039">
    <property type="entry name" value="HTHLYSR"/>
</dbReference>
<protein>
    <submittedName>
        <fullName evidence="6">HTH-type transcriptional regulator DmlR</fullName>
    </submittedName>
</protein>
<evidence type="ECO:0000256" key="4">
    <source>
        <dbReference type="ARBA" id="ARBA00023163"/>
    </source>
</evidence>
<evidence type="ECO:0000313" key="7">
    <source>
        <dbReference type="Proteomes" id="UP000245086"/>
    </source>
</evidence>
<dbReference type="AlphaFoldDB" id="A0A2P2E966"/>
<dbReference type="GO" id="GO:0003700">
    <property type="term" value="F:DNA-binding transcription factor activity"/>
    <property type="evidence" value="ECO:0007669"/>
    <property type="project" value="InterPro"/>
</dbReference>
<dbReference type="GO" id="GO:0006351">
    <property type="term" value="P:DNA-templated transcription"/>
    <property type="evidence" value="ECO:0007669"/>
    <property type="project" value="TreeGrafter"/>
</dbReference>
<evidence type="ECO:0000256" key="3">
    <source>
        <dbReference type="ARBA" id="ARBA00023125"/>
    </source>
</evidence>
<reference evidence="6 7" key="1">
    <citation type="journal article" date="2018" name="Genome Announc.">
        <title>Draft Genome Sequence of "Candidatus Phycosocius bacilliformis," an Alphaproteobacterial Ectosymbiont of the Hydrocarbon-Producing Green Alga Botryococcus braunii.</title>
        <authorList>
            <person name="Tanabe Y."/>
            <person name="Yamaguchi H."/>
            <person name="Watanabe M.M."/>
        </authorList>
    </citation>
    <scope>NUCLEOTIDE SEQUENCE [LARGE SCALE GENOMIC DNA]</scope>
    <source>
        <strain evidence="6 7">BOTRYCO-2</strain>
    </source>
</reference>
<dbReference type="PANTHER" id="PTHR30537">
    <property type="entry name" value="HTH-TYPE TRANSCRIPTIONAL REGULATOR"/>
    <property type="match status" value="1"/>
</dbReference>
<dbReference type="InterPro" id="IPR036388">
    <property type="entry name" value="WH-like_DNA-bd_sf"/>
</dbReference>
<dbReference type="PANTHER" id="PTHR30537:SF5">
    <property type="entry name" value="HTH-TYPE TRANSCRIPTIONAL ACTIVATOR TTDR-RELATED"/>
    <property type="match status" value="1"/>
</dbReference>
<accession>A0A2P2E966</accession>
<organism evidence="6 7">
    <name type="scientific">Candidatus Phycosocius bacilliformis</name>
    <dbReference type="NCBI Taxonomy" id="1445552"/>
    <lineage>
        <taxon>Bacteria</taxon>
        <taxon>Pseudomonadati</taxon>
        <taxon>Pseudomonadota</taxon>
        <taxon>Alphaproteobacteria</taxon>
        <taxon>Caulobacterales</taxon>
        <taxon>Caulobacterales incertae sedis</taxon>
        <taxon>Candidatus Phycosocius</taxon>
    </lineage>
</organism>
<evidence type="ECO:0000256" key="2">
    <source>
        <dbReference type="ARBA" id="ARBA00023015"/>
    </source>
</evidence>
<feature type="domain" description="HTH lysR-type" evidence="5">
    <location>
        <begin position="3"/>
        <end position="60"/>
    </location>
</feature>
<evidence type="ECO:0000259" key="5">
    <source>
        <dbReference type="PROSITE" id="PS50931"/>
    </source>
</evidence>
<name>A0A2P2E966_9PROT</name>